<organism evidence="2 3">
    <name type="scientific">Schumannella luteola</name>
    <dbReference type="NCBI Taxonomy" id="472059"/>
    <lineage>
        <taxon>Bacteria</taxon>
        <taxon>Bacillati</taxon>
        <taxon>Actinomycetota</taxon>
        <taxon>Actinomycetes</taxon>
        <taxon>Micrococcales</taxon>
        <taxon>Microbacteriaceae</taxon>
        <taxon>Schumannella</taxon>
    </lineage>
</organism>
<dbReference type="InterPro" id="IPR036514">
    <property type="entry name" value="SGNH_hydro_sf"/>
</dbReference>
<evidence type="ECO:0000313" key="2">
    <source>
        <dbReference type="EMBL" id="NYG98278.1"/>
    </source>
</evidence>
<reference evidence="2 3" key="1">
    <citation type="submission" date="2020-07" db="EMBL/GenBank/DDBJ databases">
        <title>Sequencing the genomes of 1000 actinobacteria strains.</title>
        <authorList>
            <person name="Klenk H.-P."/>
        </authorList>
    </citation>
    <scope>NUCLEOTIDE SEQUENCE [LARGE SCALE GENOMIC DNA]</scope>
    <source>
        <strain evidence="2 3">DSM 23141</strain>
    </source>
</reference>
<dbReference type="SUPFAM" id="SSF52266">
    <property type="entry name" value="SGNH hydrolase"/>
    <property type="match status" value="1"/>
</dbReference>
<dbReference type="Proteomes" id="UP000553888">
    <property type="component" value="Unassembled WGS sequence"/>
</dbReference>
<keyword evidence="3" id="KW-1185">Reference proteome</keyword>
<dbReference type="AlphaFoldDB" id="A0A852YGX2"/>
<protein>
    <submittedName>
        <fullName evidence="2">Lysophospholipase L1-like esterase</fullName>
    </submittedName>
</protein>
<dbReference type="EMBL" id="JACBZY010000001">
    <property type="protein sequence ID" value="NYG98278.1"/>
    <property type="molecule type" value="Genomic_DNA"/>
</dbReference>
<dbReference type="InterPro" id="IPR013830">
    <property type="entry name" value="SGNH_hydro"/>
</dbReference>
<evidence type="ECO:0000313" key="3">
    <source>
        <dbReference type="Proteomes" id="UP000553888"/>
    </source>
</evidence>
<gene>
    <name evidence="2" type="ORF">BJ979_000904</name>
</gene>
<name>A0A852YGX2_9MICO</name>
<evidence type="ECO:0000259" key="1">
    <source>
        <dbReference type="Pfam" id="PF13472"/>
    </source>
</evidence>
<dbReference type="RefSeq" id="WP_179565618.1">
    <property type="nucleotide sequence ID" value="NZ_JACBZY010000001.1"/>
</dbReference>
<proteinExistence type="predicted"/>
<dbReference type="Gene3D" id="3.40.50.1110">
    <property type="entry name" value="SGNH hydrolase"/>
    <property type="match status" value="1"/>
</dbReference>
<dbReference type="Pfam" id="PF13472">
    <property type="entry name" value="Lipase_GDSL_2"/>
    <property type="match status" value="1"/>
</dbReference>
<accession>A0A852YGX2</accession>
<sequence>MTRLWAALLAPVIVPQGRRLSAATPRLAAPTTEPDAAALADPRLEVLVLGDSTAIGTGVDRVEDAPAAALARELGIGAVLALGRNGATAAEVRAEFLDRAAASTASIVVVVVGWNDAMKLRSTRAFARDLTTIVRTLQAHRLGRRVFVVAPPHFERFAVLPQPLRFALGAHAAGLRRAAGRVCRQWGARLAPGIDGASASTADRFHPDAAGYTRLAQSVAAVLRD</sequence>
<feature type="domain" description="SGNH hydrolase-type esterase" evidence="1">
    <location>
        <begin position="48"/>
        <end position="213"/>
    </location>
</feature>
<comment type="caution">
    <text evidence="2">The sequence shown here is derived from an EMBL/GenBank/DDBJ whole genome shotgun (WGS) entry which is preliminary data.</text>
</comment>